<feature type="region of interest" description="Disordered" evidence="1">
    <location>
        <begin position="1"/>
        <end position="48"/>
    </location>
</feature>
<feature type="compositionally biased region" description="Basic and acidic residues" evidence="1">
    <location>
        <begin position="1"/>
        <end position="28"/>
    </location>
</feature>
<gene>
    <name evidence="2" type="ORF">F2P81_025170</name>
</gene>
<sequence length="188" mass="20946">MSDSADRCVSDRKAGDVERSVQKLELTGKRPAPLRAGSEINLASAGKQNKRSSFRQSLAVCSERAQAGFLNPLLRRTASAKNSLRRAPSALFIEHGKVFQRRKAGFLNPLLRRTASAKNSLRRAPSALFIEHGKVFQRRKVGRLHTRYLTSGKLKLRLDTSRPIIAYRPQSSHLTGRLTSDLHCGLFV</sequence>
<dbReference type="AlphaFoldDB" id="A0A6A4RVK5"/>
<evidence type="ECO:0000313" key="3">
    <source>
        <dbReference type="Proteomes" id="UP000438429"/>
    </source>
</evidence>
<evidence type="ECO:0000256" key="1">
    <source>
        <dbReference type="SAM" id="MobiDB-lite"/>
    </source>
</evidence>
<proteinExistence type="predicted"/>
<protein>
    <submittedName>
        <fullName evidence="2">Uncharacterized protein</fullName>
    </submittedName>
</protein>
<evidence type="ECO:0000313" key="2">
    <source>
        <dbReference type="EMBL" id="KAF0022544.1"/>
    </source>
</evidence>
<accession>A0A6A4RVK5</accession>
<comment type="caution">
    <text evidence="2">The sequence shown here is derived from an EMBL/GenBank/DDBJ whole genome shotgun (WGS) entry which is preliminary data.</text>
</comment>
<name>A0A6A4RVK5_SCOMX</name>
<reference evidence="2 3" key="1">
    <citation type="submission" date="2019-06" db="EMBL/GenBank/DDBJ databases">
        <title>Draft genomes of female and male turbot (Scophthalmus maximus).</title>
        <authorList>
            <person name="Xu H."/>
            <person name="Xu X.-W."/>
            <person name="Shao C."/>
            <person name="Chen S."/>
        </authorList>
    </citation>
    <scope>NUCLEOTIDE SEQUENCE [LARGE SCALE GENOMIC DNA]</scope>
    <source>
        <strain evidence="2">Ysfricsl-2016a</strain>
        <tissue evidence="2">Blood</tissue>
    </source>
</reference>
<dbReference type="EMBL" id="VEVO01000025">
    <property type="protein sequence ID" value="KAF0022544.1"/>
    <property type="molecule type" value="Genomic_DNA"/>
</dbReference>
<dbReference type="Proteomes" id="UP000438429">
    <property type="component" value="Unassembled WGS sequence"/>
</dbReference>
<organism evidence="2 3">
    <name type="scientific">Scophthalmus maximus</name>
    <name type="common">Turbot</name>
    <name type="synonym">Psetta maxima</name>
    <dbReference type="NCBI Taxonomy" id="52904"/>
    <lineage>
        <taxon>Eukaryota</taxon>
        <taxon>Metazoa</taxon>
        <taxon>Chordata</taxon>
        <taxon>Craniata</taxon>
        <taxon>Vertebrata</taxon>
        <taxon>Euteleostomi</taxon>
        <taxon>Actinopterygii</taxon>
        <taxon>Neopterygii</taxon>
        <taxon>Teleostei</taxon>
        <taxon>Neoteleostei</taxon>
        <taxon>Acanthomorphata</taxon>
        <taxon>Carangaria</taxon>
        <taxon>Pleuronectiformes</taxon>
        <taxon>Pleuronectoidei</taxon>
        <taxon>Scophthalmidae</taxon>
        <taxon>Scophthalmus</taxon>
    </lineage>
</organism>